<evidence type="ECO:0000313" key="5">
    <source>
        <dbReference type="Proteomes" id="UP000193648"/>
    </source>
</evidence>
<dbReference type="Proteomes" id="UP000193648">
    <property type="component" value="Unassembled WGS sequence"/>
</dbReference>
<dbReference type="AlphaFoldDB" id="A0A1Y2GBD1"/>
<protein>
    <submittedName>
        <fullName evidence="4">Beta-lactamase/transpeptidase-like protein</fullName>
    </submittedName>
</protein>
<dbReference type="EMBL" id="MCFF01000048">
    <property type="protein sequence ID" value="ORZ05974.1"/>
    <property type="molecule type" value="Genomic_DNA"/>
</dbReference>
<comment type="caution">
    <text evidence="4">The sequence shown here is derived from an EMBL/GenBank/DDBJ whole genome shotgun (WGS) entry which is preliminary data.</text>
</comment>
<dbReference type="Gene3D" id="2.40.128.600">
    <property type="match status" value="1"/>
</dbReference>
<evidence type="ECO:0000256" key="1">
    <source>
        <dbReference type="ARBA" id="ARBA00038215"/>
    </source>
</evidence>
<feature type="domain" description="Peptidase S12 Pab87-related C-terminal" evidence="3">
    <location>
        <begin position="392"/>
        <end position="479"/>
    </location>
</feature>
<dbReference type="Pfam" id="PF00144">
    <property type="entry name" value="Beta-lactamase"/>
    <property type="match status" value="1"/>
</dbReference>
<proteinExistence type="inferred from homology"/>
<name>A0A1Y2GBD1_9FUNG</name>
<sequence length="495" mass="55680">MAIILAPYCPLGVFTNLGHILKMTRSIRHQLLFSPARTFTSIAPLSDLRSILEKARVENGIPGMNAAILYKGDIVFAKGFGRRNESDPFLAETVMPVGRSRNPLLPPPLVNWLQKTLRNYDFAWYRAKMSRRDLIKRLRFAKTQGKRAVTSVNYNNLMYAVAGEAAANVVGVAYEALVEEKVLKPLGLKSTGFGQLEMKKHFNNYALPYESDSFEDAVNERHRVGPLLDICGACAPAGDLYSNVSDLVRYGQTIMKLDEINGQQVLNKESIQEIIRAHNLFNMSSREPDMLSTLSNDLGWNLGGYKGKNFIMHNGLISSFSASLMVFVDHDLVIAQLVNTDVVGLISNVPLYVANKLLDLQRANNWITISTVDSKNTYELKNRAAASDIPAQIKGKMPSHGLSAFTGKYKHPVYGDISIQQDAEEEKALRFKINCFEGKMEHYHYDSFKLEFRDFGMKQDLLGTFQTDRKGNISRFKVKVFDSTKEVNKVNEDEE</sequence>
<dbReference type="Pfam" id="PF11954">
    <property type="entry name" value="DUF3471"/>
    <property type="match status" value="1"/>
</dbReference>
<dbReference type="Gene3D" id="3.40.710.10">
    <property type="entry name" value="DD-peptidase/beta-lactamase superfamily"/>
    <property type="match status" value="1"/>
</dbReference>
<dbReference type="InParanoid" id="A0A1Y2GBD1"/>
<dbReference type="InterPro" id="IPR021860">
    <property type="entry name" value="Peptidase_S12_Pab87-rel_C"/>
</dbReference>
<gene>
    <name evidence="4" type="ORF">BCR41DRAFT_400409</name>
</gene>
<keyword evidence="5" id="KW-1185">Reference proteome</keyword>
<dbReference type="InterPro" id="IPR001466">
    <property type="entry name" value="Beta-lactam-related"/>
</dbReference>
<organism evidence="4 5">
    <name type="scientific">Lobosporangium transversale</name>
    <dbReference type="NCBI Taxonomy" id="64571"/>
    <lineage>
        <taxon>Eukaryota</taxon>
        <taxon>Fungi</taxon>
        <taxon>Fungi incertae sedis</taxon>
        <taxon>Mucoromycota</taxon>
        <taxon>Mortierellomycotina</taxon>
        <taxon>Mortierellomycetes</taxon>
        <taxon>Mortierellales</taxon>
        <taxon>Mortierellaceae</taxon>
        <taxon>Lobosporangium</taxon>
    </lineage>
</organism>
<comment type="similarity">
    <text evidence="1">Belongs to the peptidase S12 family.</text>
</comment>
<dbReference type="OrthoDB" id="5946976at2759"/>
<dbReference type="InterPro" id="IPR050491">
    <property type="entry name" value="AmpC-like"/>
</dbReference>
<evidence type="ECO:0000259" key="2">
    <source>
        <dbReference type="Pfam" id="PF00144"/>
    </source>
</evidence>
<evidence type="ECO:0000313" key="4">
    <source>
        <dbReference type="EMBL" id="ORZ05974.1"/>
    </source>
</evidence>
<dbReference type="InterPro" id="IPR012338">
    <property type="entry name" value="Beta-lactam/transpept-like"/>
</dbReference>
<evidence type="ECO:0000259" key="3">
    <source>
        <dbReference type="Pfam" id="PF11954"/>
    </source>
</evidence>
<dbReference type="RefSeq" id="XP_021877355.1">
    <property type="nucleotide sequence ID" value="XM_022029139.1"/>
</dbReference>
<dbReference type="PANTHER" id="PTHR46825">
    <property type="entry name" value="D-ALANYL-D-ALANINE-CARBOXYPEPTIDASE/ENDOPEPTIDASE AMPH"/>
    <property type="match status" value="1"/>
</dbReference>
<feature type="domain" description="Beta-lactamase-related" evidence="2">
    <location>
        <begin position="132"/>
        <end position="341"/>
    </location>
</feature>
<dbReference type="GeneID" id="33570982"/>
<reference evidence="4 5" key="1">
    <citation type="submission" date="2016-07" db="EMBL/GenBank/DDBJ databases">
        <title>Pervasive Adenine N6-methylation of Active Genes in Fungi.</title>
        <authorList>
            <consortium name="DOE Joint Genome Institute"/>
            <person name="Mondo S.J."/>
            <person name="Dannebaum R.O."/>
            <person name="Kuo R.C."/>
            <person name="Labutti K."/>
            <person name="Haridas S."/>
            <person name="Kuo A."/>
            <person name="Salamov A."/>
            <person name="Ahrendt S.R."/>
            <person name="Lipzen A."/>
            <person name="Sullivan W."/>
            <person name="Andreopoulos W.B."/>
            <person name="Clum A."/>
            <person name="Lindquist E."/>
            <person name="Daum C."/>
            <person name="Ramamoorthy G.K."/>
            <person name="Gryganskyi A."/>
            <person name="Culley D."/>
            <person name="Magnuson J.K."/>
            <person name="James T.Y."/>
            <person name="O'Malley M.A."/>
            <person name="Stajich J.E."/>
            <person name="Spatafora J.W."/>
            <person name="Visel A."/>
            <person name="Grigoriev I.V."/>
        </authorList>
    </citation>
    <scope>NUCLEOTIDE SEQUENCE [LARGE SCALE GENOMIC DNA]</scope>
    <source>
        <strain evidence="4 5">NRRL 3116</strain>
    </source>
</reference>
<accession>A0A1Y2GBD1</accession>
<dbReference type="PANTHER" id="PTHR46825:SF15">
    <property type="entry name" value="BETA-LACTAMASE-RELATED DOMAIN-CONTAINING PROTEIN"/>
    <property type="match status" value="1"/>
</dbReference>
<dbReference type="SUPFAM" id="SSF56601">
    <property type="entry name" value="beta-lactamase/transpeptidase-like"/>
    <property type="match status" value="1"/>
</dbReference>